<dbReference type="Proteomes" id="UP000180088">
    <property type="component" value="Unassembled WGS sequence"/>
</dbReference>
<dbReference type="OrthoDB" id="371328at2"/>
<protein>
    <submittedName>
        <fullName evidence="1">Terminase</fullName>
    </submittedName>
</protein>
<evidence type="ECO:0000313" key="1">
    <source>
        <dbReference type="EMBL" id="OHX10273.1"/>
    </source>
</evidence>
<reference evidence="1 2" key="1">
    <citation type="submission" date="2016-09" db="EMBL/GenBank/DDBJ databases">
        <title>Chromobacterium muskegensis sp. nov., an insecticidal bacterium isolated from Sphagnum bogs.</title>
        <authorList>
            <person name="Sparks M.E."/>
            <person name="Blackburn M.B."/>
            <person name="Gundersen-Rindal D.E."/>
            <person name="Mitchell A."/>
            <person name="Farrar R."/>
            <person name="Kuhar D."/>
        </authorList>
    </citation>
    <scope>NUCLEOTIDE SEQUENCE [LARGE SCALE GENOMIC DNA]</scope>
    <source>
        <strain evidence="1 2">37-2</strain>
    </source>
</reference>
<comment type="caution">
    <text evidence="1">The sequence shown here is derived from an EMBL/GenBank/DDBJ whole genome shotgun (WGS) entry which is preliminary data.</text>
</comment>
<dbReference type="Pfam" id="PF11985">
    <property type="entry name" value="Phage_Mu_Gp27"/>
    <property type="match status" value="1"/>
</dbReference>
<dbReference type="InterPro" id="IPR021874">
    <property type="entry name" value="Phage_Mu_Gp27"/>
</dbReference>
<dbReference type="AlphaFoldDB" id="A0A1S1WST5"/>
<evidence type="ECO:0000313" key="2">
    <source>
        <dbReference type="Proteomes" id="UP000180088"/>
    </source>
</evidence>
<name>A0A1S1WST5_9NEIS</name>
<dbReference type="RefSeq" id="WP_071117000.1">
    <property type="nucleotide sequence ID" value="NZ_MKCS01000004.1"/>
</dbReference>
<accession>A0A1S1WST5</accession>
<dbReference type="STRING" id="1903179.BI347_20985"/>
<dbReference type="EMBL" id="MKCS01000004">
    <property type="protein sequence ID" value="OHX10273.1"/>
    <property type="molecule type" value="Genomic_DNA"/>
</dbReference>
<proteinExistence type="predicted"/>
<organism evidence="1 2">
    <name type="scientific">Chromobacterium sphagni</name>
    <dbReference type="NCBI Taxonomy" id="1903179"/>
    <lineage>
        <taxon>Bacteria</taxon>
        <taxon>Pseudomonadati</taxon>
        <taxon>Pseudomonadota</taxon>
        <taxon>Betaproteobacteria</taxon>
        <taxon>Neisseriales</taxon>
        <taxon>Chromobacteriaceae</taxon>
        <taxon>Chromobacterium</taxon>
    </lineage>
</organism>
<gene>
    <name evidence="1" type="ORF">BI347_20985</name>
</gene>
<sequence>MARRNSVEQLPTAVRDWLDKALMDGNFSGYQLLEGALRDKGFAISKSAIHRYGQKIERRFAAIKASTEAARLLTEGAADDQDARSEAVIALVQTEMFESIVSLQEANEEDTKPEDRIALLSKAAKNIATLARASVNQKRFRLDEQARIEREARTKLLAEQEEKLEALRGADGMSEQMESRIRRILLGKE</sequence>